<feature type="domain" description="Transposase IS4-like" evidence="1">
    <location>
        <begin position="103"/>
        <end position="246"/>
    </location>
</feature>
<feature type="domain" description="Insertion element IS402-like" evidence="2">
    <location>
        <begin position="14"/>
        <end position="86"/>
    </location>
</feature>
<evidence type="ECO:0000313" key="3">
    <source>
        <dbReference type="EMBL" id="GHO82316.1"/>
    </source>
</evidence>
<dbReference type="Proteomes" id="UP000635565">
    <property type="component" value="Unassembled WGS sequence"/>
</dbReference>
<dbReference type="PANTHER" id="PTHR30007">
    <property type="entry name" value="PHP DOMAIN PROTEIN"/>
    <property type="match status" value="1"/>
</dbReference>
<dbReference type="InterPro" id="IPR002559">
    <property type="entry name" value="Transposase_11"/>
</dbReference>
<protein>
    <submittedName>
        <fullName evidence="3">IS5 family transposase</fullName>
    </submittedName>
</protein>
<gene>
    <name evidence="3" type="ORF">KSZ_03220</name>
</gene>
<accession>A0ABQ3V9Y6</accession>
<dbReference type="RefSeq" id="WP_236022766.1">
    <property type="nucleotide sequence ID" value="NZ_BNJJ01000001.1"/>
</dbReference>
<dbReference type="Pfam" id="PF01609">
    <property type="entry name" value="DDE_Tnp_1"/>
    <property type="match status" value="1"/>
</dbReference>
<dbReference type="InterPro" id="IPR025161">
    <property type="entry name" value="IS402-like_dom"/>
</dbReference>
<dbReference type="NCBIfam" id="NF033580">
    <property type="entry name" value="transpos_IS5_3"/>
    <property type="match status" value="1"/>
</dbReference>
<proteinExistence type="predicted"/>
<evidence type="ECO:0000259" key="1">
    <source>
        <dbReference type="Pfam" id="PF01609"/>
    </source>
</evidence>
<keyword evidence="4" id="KW-1185">Reference proteome</keyword>
<sequence>MDQISHRKPYPSDLTDAQWELLAPFISEASPNATIEVIPRREIVNGILYVLRTGCSWRQMPHDLPAGKTVYHYFRRWKLTGVWEEAMNTLRGQARRAINREEEPSAAIIDSQSIKTSPVRGIERGFDAGKKIWGRKRHILVDTQGFLLAVKVHTASLVDRRGAPLLLEHLNHRFSRMRHVFADHGYTGPLLAWIKEHLGWETEIVPHEHNTSHIQWVLVDGQPVKIIKSKGGFQVQRKRWIVENTQSQNP</sequence>
<organism evidence="3 4">
    <name type="scientific">Dictyobacter formicarum</name>
    <dbReference type="NCBI Taxonomy" id="2778368"/>
    <lineage>
        <taxon>Bacteria</taxon>
        <taxon>Bacillati</taxon>
        <taxon>Chloroflexota</taxon>
        <taxon>Ktedonobacteria</taxon>
        <taxon>Ktedonobacterales</taxon>
        <taxon>Dictyobacteraceae</taxon>
        <taxon>Dictyobacter</taxon>
    </lineage>
</organism>
<evidence type="ECO:0000313" key="4">
    <source>
        <dbReference type="Proteomes" id="UP000635565"/>
    </source>
</evidence>
<dbReference type="EMBL" id="BNJJ01000001">
    <property type="protein sequence ID" value="GHO82316.1"/>
    <property type="molecule type" value="Genomic_DNA"/>
</dbReference>
<evidence type="ECO:0000259" key="2">
    <source>
        <dbReference type="Pfam" id="PF13340"/>
    </source>
</evidence>
<dbReference type="PANTHER" id="PTHR30007:SF0">
    <property type="entry name" value="TRANSPOSASE"/>
    <property type="match status" value="1"/>
</dbReference>
<comment type="caution">
    <text evidence="3">The sequence shown here is derived from an EMBL/GenBank/DDBJ whole genome shotgun (WGS) entry which is preliminary data.</text>
</comment>
<name>A0ABQ3V9Y6_9CHLR</name>
<reference evidence="3 4" key="1">
    <citation type="journal article" date="2021" name="Int. J. Syst. Evol. Microbiol.">
        <title>Reticulibacter mediterranei gen. nov., sp. nov., within the new family Reticulibacteraceae fam. nov., and Ktedonospora formicarum gen. nov., sp. nov., Ktedonobacter robiniae sp. nov., Dictyobacter formicarum sp. nov. and Dictyobacter arantiisoli sp. nov., belonging to the class Ktedonobacteria.</title>
        <authorList>
            <person name="Yabe S."/>
            <person name="Zheng Y."/>
            <person name="Wang C.M."/>
            <person name="Sakai Y."/>
            <person name="Abe K."/>
            <person name="Yokota A."/>
            <person name="Donadio S."/>
            <person name="Cavaletti L."/>
            <person name="Monciardini P."/>
        </authorList>
    </citation>
    <scope>NUCLEOTIDE SEQUENCE [LARGE SCALE GENOMIC DNA]</scope>
    <source>
        <strain evidence="3 4">SOSP1-9</strain>
    </source>
</reference>
<dbReference type="Pfam" id="PF13340">
    <property type="entry name" value="DUF4096"/>
    <property type="match status" value="1"/>
</dbReference>